<sequence length="160" mass="18161">MTRFAFIDREKAHYDVAALCRLLKVSRSGFYAWLRRPPSARTVADEVLTTQIRTAFDDNRRVYGAPRIHAELAEAGVQVGRKRVARLMRQAEIVGCHRRKRSFSITQQDPRAEAAPDRVDRKFVATAPNQLWVADVERHEALSNRAVVEGHRGRSVAAGR</sequence>
<dbReference type="PANTHER" id="PTHR46889:SF4">
    <property type="entry name" value="TRANSPOSASE INSO FOR INSERTION SEQUENCE ELEMENT IS911B-RELATED"/>
    <property type="match status" value="1"/>
</dbReference>
<dbReference type="RefSeq" id="WP_166757589.1">
    <property type="nucleotide sequence ID" value="NZ_BAABJU010000002.1"/>
</dbReference>
<feature type="domain" description="HTH-like" evidence="1">
    <location>
        <begin position="46"/>
        <end position="101"/>
    </location>
</feature>
<reference evidence="2 3" key="1">
    <citation type="submission" date="2020-02" db="EMBL/GenBank/DDBJ databases">
        <title>Sequencing the genomes of 1000 actinobacteria strains.</title>
        <authorList>
            <person name="Klenk H.-P."/>
        </authorList>
    </citation>
    <scope>NUCLEOTIDE SEQUENCE [LARGE SCALE GENOMIC DNA]</scope>
    <source>
        <strain evidence="2 3">DSM 45201</strain>
    </source>
</reference>
<dbReference type="InterPro" id="IPR025948">
    <property type="entry name" value="HTH-like_dom"/>
</dbReference>
<dbReference type="EMBL" id="JAAMPA010000003">
    <property type="protein sequence ID" value="NIH70070.1"/>
    <property type="molecule type" value="Genomic_DNA"/>
</dbReference>
<dbReference type="Pfam" id="PF13276">
    <property type="entry name" value="HTH_21"/>
    <property type="match status" value="1"/>
</dbReference>
<accession>A0A846M6J0</accession>
<evidence type="ECO:0000259" key="1">
    <source>
        <dbReference type="Pfam" id="PF13276"/>
    </source>
</evidence>
<comment type="caution">
    <text evidence="2">The sequence shown here is derived from an EMBL/GenBank/DDBJ whole genome shotgun (WGS) entry which is preliminary data.</text>
</comment>
<gene>
    <name evidence="2" type="ORF">FB380_004568</name>
</gene>
<dbReference type="AlphaFoldDB" id="A0A846M6J0"/>
<dbReference type="PANTHER" id="PTHR46889">
    <property type="entry name" value="TRANSPOSASE INSF FOR INSERTION SEQUENCE IS3B-RELATED"/>
    <property type="match status" value="1"/>
</dbReference>
<evidence type="ECO:0000313" key="3">
    <source>
        <dbReference type="Proteomes" id="UP000552836"/>
    </source>
</evidence>
<organism evidence="2 3">
    <name type="scientific">Modestobacter marinus</name>
    <dbReference type="NCBI Taxonomy" id="477641"/>
    <lineage>
        <taxon>Bacteria</taxon>
        <taxon>Bacillati</taxon>
        <taxon>Actinomycetota</taxon>
        <taxon>Actinomycetes</taxon>
        <taxon>Geodermatophilales</taxon>
        <taxon>Geodermatophilaceae</taxon>
        <taxon>Modestobacter</taxon>
    </lineage>
</organism>
<proteinExistence type="predicted"/>
<dbReference type="Proteomes" id="UP000552836">
    <property type="component" value="Unassembled WGS sequence"/>
</dbReference>
<evidence type="ECO:0000313" key="2">
    <source>
        <dbReference type="EMBL" id="NIH70070.1"/>
    </source>
</evidence>
<protein>
    <submittedName>
        <fullName evidence="2">Transposase InsO family protein</fullName>
    </submittedName>
</protein>
<name>A0A846M6J0_9ACTN</name>
<dbReference type="InterPro" id="IPR050900">
    <property type="entry name" value="Transposase_IS3/IS150/IS904"/>
</dbReference>